<feature type="domain" description="DUF2268" evidence="2">
    <location>
        <begin position="234"/>
        <end position="423"/>
    </location>
</feature>
<evidence type="ECO:0000259" key="2">
    <source>
        <dbReference type="Pfam" id="PF10026"/>
    </source>
</evidence>
<dbReference type="AlphaFoldDB" id="A0A5D4SX89"/>
<organism evidence="3 4">
    <name type="scientific">Sutcliffiella horikoshii</name>
    <dbReference type="NCBI Taxonomy" id="79883"/>
    <lineage>
        <taxon>Bacteria</taxon>
        <taxon>Bacillati</taxon>
        <taxon>Bacillota</taxon>
        <taxon>Bacilli</taxon>
        <taxon>Bacillales</taxon>
        <taxon>Bacillaceae</taxon>
        <taxon>Sutcliffiella</taxon>
    </lineage>
</organism>
<proteinExistence type="predicted"/>
<dbReference type="EMBL" id="VTET01000011">
    <property type="protein sequence ID" value="TYS67983.1"/>
    <property type="molecule type" value="Genomic_DNA"/>
</dbReference>
<keyword evidence="1" id="KW-1133">Transmembrane helix</keyword>
<dbReference type="RefSeq" id="WP_148980318.1">
    <property type="nucleotide sequence ID" value="NZ_JBNILM010000012.1"/>
</dbReference>
<comment type="caution">
    <text evidence="3">The sequence shown here is derived from an EMBL/GenBank/DDBJ whole genome shotgun (WGS) entry which is preliminary data.</text>
</comment>
<name>A0A5D4SX89_9BACI</name>
<protein>
    <recommendedName>
        <fullName evidence="2">DUF2268 domain-containing protein</fullName>
    </recommendedName>
</protein>
<evidence type="ECO:0000256" key="1">
    <source>
        <dbReference type="SAM" id="Phobius"/>
    </source>
</evidence>
<evidence type="ECO:0000313" key="3">
    <source>
        <dbReference type="EMBL" id="TYS67983.1"/>
    </source>
</evidence>
<feature type="transmembrane region" description="Helical" evidence="1">
    <location>
        <begin position="7"/>
        <end position="24"/>
    </location>
</feature>
<dbReference type="Pfam" id="PF10026">
    <property type="entry name" value="DUF2268"/>
    <property type="match status" value="1"/>
</dbReference>
<dbReference type="OrthoDB" id="1437293at2"/>
<dbReference type="InterPro" id="IPR018728">
    <property type="entry name" value="DUF2268"/>
</dbReference>
<accession>A0A5D4SX89</accession>
<sequence length="431" mass="49940">MKTVVSKILIVVIIPILFVLWFHHHKVINEEYTKLTIKMPNEGVTVIDEKERIEEIIDAINESPRSFGAEKPWYNYELASLIFENESGDSKALHYMTENQNIKIRFGEIDTDLVFEEEDFQESENVSAAVSEEVQEKVILEHGTVETYSINGQTFEIIPYHQPYLDFMEELEAKKGNRADLFSAHVVKPFSKEIYGYEYSSRDDPFYVPPVNTDILREMIVQLDDQYVEISRFIKEGLADSTALLTGSEKVRIYLQPHSPDFNYLEMGGVVAFAADKDVMVLQIDPRKYTEKSIKQTIAHEFHHVVTMEVSDWSYRKHHLLDRVIMEGKADTFGKLVYPDYDVAWIEPLSPEAKEKVWSFIEENKGSYEMEDVTMLHMGQPSSGIPKWSNYRIGYLIMEDFLEKNPEITLEQWTEVRADEILELSGFGVGD</sequence>
<evidence type="ECO:0000313" key="4">
    <source>
        <dbReference type="Proteomes" id="UP000324517"/>
    </source>
</evidence>
<keyword evidence="1" id="KW-0472">Membrane</keyword>
<gene>
    <name evidence="3" type="ORF">FZC75_18465</name>
</gene>
<reference evidence="3 4" key="1">
    <citation type="submission" date="2019-08" db="EMBL/GenBank/DDBJ databases">
        <title>Bacillus genomes from the desert of Cuatro Cienegas, Coahuila.</title>
        <authorList>
            <person name="Olmedo-Alvarez G."/>
        </authorList>
    </citation>
    <scope>NUCLEOTIDE SEQUENCE [LARGE SCALE GENOMIC DNA]</scope>
    <source>
        <strain evidence="3 4">CH98b_3T</strain>
    </source>
</reference>
<dbReference type="Proteomes" id="UP000324517">
    <property type="component" value="Unassembled WGS sequence"/>
</dbReference>
<keyword evidence="1" id="KW-0812">Transmembrane</keyword>